<dbReference type="RefSeq" id="WP_173769279.1">
    <property type="nucleotide sequence ID" value="NZ_JAAITS010000004.1"/>
</dbReference>
<accession>A0ABX2H3F1</accession>
<keyword evidence="2" id="KW-1185">Reference proteome</keyword>
<name>A0ABX2H3F1_9FIRM</name>
<protein>
    <submittedName>
        <fullName evidence="1">Uncharacterized protein</fullName>
    </submittedName>
</protein>
<dbReference type="EMBL" id="JAAITS010000004">
    <property type="protein sequence ID" value="NSG84292.1"/>
    <property type="molecule type" value="Genomic_DNA"/>
</dbReference>
<reference evidence="1 2" key="1">
    <citation type="journal article" date="2020" name="Cell Host Microbe">
        <title>Functional and Genomic Variation between Human-Derived Isolates of Lachnospiraceae Reveals Inter- and Intra-Species Diversity.</title>
        <authorList>
            <person name="Sorbara M.T."/>
            <person name="Littmann E.R."/>
            <person name="Fontana E."/>
            <person name="Moody T.U."/>
            <person name="Kohout C.E."/>
            <person name="Gjonbalaj M."/>
            <person name="Eaton V."/>
            <person name="Seok R."/>
            <person name="Leiner I.M."/>
            <person name="Pamer E.G."/>
        </authorList>
    </citation>
    <scope>NUCLEOTIDE SEQUENCE [LARGE SCALE GENOMIC DNA]</scope>
    <source>
        <strain evidence="1 2">MSK.17.74</strain>
    </source>
</reference>
<evidence type="ECO:0000313" key="1">
    <source>
        <dbReference type="EMBL" id="NSG84292.1"/>
    </source>
</evidence>
<evidence type="ECO:0000313" key="2">
    <source>
        <dbReference type="Proteomes" id="UP001644719"/>
    </source>
</evidence>
<comment type="caution">
    <text evidence="1">The sequence shown here is derived from an EMBL/GenBank/DDBJ whole genome shotgun (WGS) entry which is preliminary data.</text>
</comment>
<gene>
    <name evidence="1" type="ORF">G5B17_02310</name>
</gene>
<organism evidence="1 2">
    <name type="scientific">Blautia faecis</name>
    <dbReference type="NCBI Taxonomy" id="871665"/>
    <lineage>
        <taxon>Bacteria</taxon>
        <taxon>Bacillati</taxon>
        <taxon>Bacillota</taxon>
        <taxon>Clostridia</taxon>
        <taxon>Lachnospirales</taxon>
        <taxon>Lachnospiraceae</taxon>
        <taxon>Blautia</taxon>
    </lineage>
</organism>
<sequence>MHIKIFDCDIFIDTHEISISDHSGESSYNSFNKKPIDTCVIKEIIEEHLLFNTSKRFNDLITQGEGLIA</sequence>
<dbReference type="Proteomes" id="UP001644719">
    <property type="component" value="Unassembled WGS sequence"/>
</dbReference>
<proteinExistence type="predicted"/>